<evidence type="ECO:0000256" key="7">
    <source>
        <dbReference type="ARBA" id="ARBA00022840"/>
    </source>
</evidence>
<dbReference type="PROSITE" id="PS50113">
    <property type="entry name" value="PAC"/>
    <property type="match status" value="1"/>
</dbReference>
<dbReference type="AlphaFoldDB" id="A0A2S9Y4I2"/>
<feature type="domain" description="PAC" evidence="10">
    <location>
        <begin position="252"/>
        <end position="303"/>
    </location>
</feature>
<dbReference type="InterPro" id="IPR003594">
    <property type="entry name" value="HATPase_dom"/>
</dbReference>
<dbReference type="InterPro" id="IPR036097">
    <property type="entry name" value="HisK_dim/P_sf"/>
</dbReference>
<evidence type="ECO:0000256" key="6">
    <source>
        <dbReference type="ARBA" id="ARBA00022777"/>
    </source>
</evidence>
<dbReference type="PANTHER" id="PTHR43065:SF10">
    <property type="entry name" value="PEROXIDE STRESS-ACTIVATED HISTIDINE KINASE MAK3"/>
    <property type="match status" value="1"/>
</dbReference>
<organism evidence="11 12">
    <name type="scientific">Enhygromyxa salina</name>
    <dbReference type="NCBI Taxonomy" id="215803"/>
    <lineage>
        <taxon>Bacteria</taxon>
        <taxon>Pseudomonadati</taxon>
        <taxon>Myxococcota</taxon>
        <taxon>Polyangia</taxon>
        <taxon>Nannocystales</taxon>
        <taxon>Nannocystaceae</taxon>
        <taxon>Enhygromyxa</taxon>
    </lineage>
</organism>
<dbReference type="SUPFAM" id="SSF47384">
    <property type="entry name" value="Homodimeric domain of signal transducing histidine kinase"/>
    <property type="match status" value="1"/>
</dbReference>
<evidence type="ECO:0000256" key="2">
    <source>
        <dbReference type="ARBA" id="ARBA00012438"/>
    </source>
</evidence>
<dbReference type="InterPro" id="IPR005467">
    <property type="entry name" value="His_kinase_dom"/>
</dbReference>
<reference evidence="11 12" key="1">
    <citation type="submission" date="2018-03" db="EMBL/GenBank/DDBJ databases">
        <title>Draft Genome Sequences of the Obligatory Marine Myxobacteria Enhygromyxa salina SWB005.</title>
        <authorList>
            <person name="Poehlein A."/>
            <person name="Moghaddam J.A."/>
            <person name="Harms H."/>
            <person name="Alanjari M."/>
            <person name="Koenig G.M."/>
            <person name="Daniel R."/>
            <person name="Schaeberle T.F."/>
        </authorList>
    </citation>
    <scope>NUCLEOTIDE SEQUENCE [LARGE SCALE GENOMIC DNA]</scope>
    <source>
        <strain evidence="11 12">SWB005</strain>
    </source>
</reference>
<dbReference type="InterPro" id="IPR003661">
    <property type="entry name" value="HisK_dim/P_dom"/>
</dbReference>
<dbReference type="PRINTS" id="PR00344">
    <property type="entry name" value="BCTRLSENSOR"/>
</dbReference>
<dbReference type="SMART" id="SM00388">
    <property type="entry name" value="HisKA"/>
    <property type="match status" value="1"/>
</dbReference>
<evidence type="ECO:0000256" key="8">
    <source>
        <dbReference type="ARBA" id="ARBA00023012"/>
    </source>
</evidence>
<keyword evidence="8" id="KW-0902">Two-component regulatory system</keyword>
<dbReference type="Gene3D" id="3.30.450.20">
    <property type="entry name" value="PAS domain"/>
    <property type="match status" value="1"/>
</dbReference>
<dbReference type="InterPro" id="IPR000014">
    <property type="entry name" value="PAS"/>
</dbReference>
<evidence type="ECO:0000256" key="3">
    <source>
        <dbReference type="ARBA" id="ARBA00022553"/>
    </source>
</evidence>
<evidence type="ECO:0000256" key="1">
    <source>
        <dbReference type="ARBA" id="ARBA00000085"/>
    </source>
</evidence>
<accession>A0A2S9Y4I2</accession>
<evidence type="ECO:0000259" key="10">
    <source>
        <dbReference type="PROSITE" id="PS50113"/>
    </source>
</evidence>
<evidence type="ECO:0000313" key="12">
    <source>
        <dbReference type="Proteomes" id="UP000237968"/>
    </source>
</evidence>
<dbReference type="PANTHER" id="PTHR43065">
    <property type="entry name" value="SENSOR HISTIDINE KINASE"/>
    <property type="match status" value="1"/>
</dbReference>
<feature type="domain" description="Histidine kinase" evidence="9">
    <location>
        <begin position="323"/>
        <end position="552"/>
    </location>
</feature>
<dbReference type="InterPro" id="IPR000700">
    <property type="entry name" value="PAS-assoc_C"/>
</dbReference>
<dbReference type="EMBL" id="PVNK01000138">
    <property type="protein sequence ID" value="PRQ00005.1"/>
    <property type="molecule type" value="Genomic_DNA"/>
</dbReference>
<dbReference type="Gene3D" id="3.30.450.40">
    <property type="match status" value="1"/>
</dbReference>
<dbReference type="RefSeq" id="WP_106392202.1">
    <property type="nucleotide sequence ID" value="NZ_PVNK01000138.1"/>
</dbReference>
<comment type="caution">
    <text evidence="11">The sequence shown here is derived from an EMBL/GenBank/DDBJ whole genome shotgun (WGS) entry which is preliminary data.</text>
</comment>
<dbReference type="Gene3D" id="1.10.287.130">
    <property type="match status" value="1"/>
</dbReference>
<dbReference type="SMART" id="SM00065">
    <property type="entry name" value="GAF"/>
    <property type="match status" value="1"/>
</dbReference>
<dbReference type="InterPro" id="IPR036890">
    <property type="entry name" value="HATPase_C_sf"/>
</dbReference>
<evidence type="ECO:0000313" key="11">
    <source>
        <dbReference type="EMBL" id="PRQ00005.1"/>
    </source>
</evidence>
<dbReference type="Gene3D" id="3.30.565.10">
    <property type="entry name" value="Histidine kinase-like ATPase, C-terminal domain"/>
    <property type="match status" value="1"/>
</dbReference>
<dbReference type="GO" id="GO:0000155">
    <property type="term" value="F:phosphorelay sensor kinase activity"/>
    <property type="evidence" value="ECO:0007669"/>
    <property type="project" value="InterPro"/>
</dbReference>
<dbReference type="Proteomes" id="UP000237968">
    <property type="component" value="Unassembled WGS sequence"/>
</dbReference>
<dbReference type="SMART" id="SM00387">
    <property type="entry name" value="HATPase_c"/>
    <property type="match status" value="1"/>
</dbReference>
<proteinExistence type="predicted"/>
<dbReference type="CDD" id="cd00082">
    <property type="entry name" value="HisKA"/>
    <property type="match status" value="1"/>
</dbReference>
<dbReference type="SUPFAM" id="SSF55874">
    <property type="entry name" value="ATPase domain of HSP90 chaperone/DNA topoisomerase II/histidine kinase"/>
    <property type="match status" value="1"/>
</dbReference>
<sequence length="557" mass="60554">MREIGITDRAIDVASLLEAAKSLAEDLRLPEVISRVMTIALINAAAERAVLLLAAKGELSLAAEASVEGTTAYVEDPPLLADIAERVPASLLYDVLRTAKPIVVHVSGQEHRYSSEAYFRGRELSVLCLPIIRRGRPMGLLYFEHSLSPGAFDRDRVELLGLLAGHASSALENARLYENLRDSEIRWRSLVDQLPDYVVLVGRNGSLEYVNAAARPTHTADFQFNAREFVTGEGAETVTAAVERVLRGGTQEALEVRVELSGAAPRWYAVRVAPIVIDGEIDRVIVVSTDIDDRKRAEAQRDRFEAQLRQQQRLDSIGILASGVAHEINNPVQGMINYAELISESAAADAGIRELAREIRHEGRRVTTIIRHLLAFSRRDPSELSGQPGDLGEVTTVAEIVEGTLSLVRVVLRRDQINLSVELPDDLPAVVCRSQQIQQVIMNLVTNARDALNARWQGYDVNKAIDIGARALEGEDGEPWLCIEVSDTGGGVPEAAAAHIFDPFFTTKGRDQGTGLGLAVSHGIVSDHGGRLVLDNRPGVGANFRIELPCAAAPRGA</sequence>
<dbReference type="SUPFAM" id="SSF55785">
    <property type="entry name" value="PYP-like sensor domain (PAS domain)"/>
    <property type="match status" value="1"/>
</dbReference>
<dbReference type="EC" id="2.7.13.3" evidence="2"/>
<dbReference type="InterPro" id="IPR029016">
    <property type="entry name" value="GAF-like_dom_sf"/>
</dbReference>
<dbReference type="InterPro" id="IPR013656">
    <property type="entry name" value="PAS_4"/>
</dbReference>
<keyword evidence="4 11" id="KW-0808">Transferase</keyword>
<dbReference type="InterPro" id="IPR035965">
    <property type="entry name" value="PAS-like_dom_sf"/>
</dbReference>
<keyword evidence="5" id="KW-0547">Nucleotide-binding</keyword>
<evidence type="ECO:0000256" key="5">
    <source>
        <dbReference type="ARBA" id="ARBA00022741"/>
    </source>
</evidence>
<keyword evidence="3" id="KW-0597">Phosphoprotein</keyword>
<evidence type="ECO:0000256" key="4">
    <source>
        <dbReference type="ARBA" id="ARBA00022679"/>
    </source>
</evidence>
<dbReference type="Pfam" id="PF00512">
    <property type="entry name" value="HisKA"/>
    <property type="match status" value="1"/>
</dbReference>
<evidence type="ECO:0000259" key="9">
    <source>
        <dbReference type="PROSITE" id="PS50109"/>
    </source>
</evidence>
<protein>
    <recommendedName>
        <fullName evidence="2">histidine kinase</fullName>
        <ecNumber evidence="2">2.7.13.3</ecNumber>
    </recommendedName>
</protein>
<comment type="catalytic activity">
    <reaction evidence="1">
        <text>ATP + protein L-histidine = ADP + protein N-phospho-L-histidine.</text>
        <dbReference type="EC" id="2.7.13.3"/>
    </reaction>
</comment>
<dbReference type="Pfam" id="PF08448">
    <property type="entry name" value="PAS_4"/>
    <property type="match status" value="1"/>
</dbReference>
<dbReference type="GO" id="GO:0005524">
    <property type="term" value="F:ATP binding"/>
    <property type="evidence" value="ECO:0007669"/>
    <property type="project" value="UniProtKB-KW"/>
</dbReference>
<dbReference type="Pfam" id="PF01590">
    <property type="entry name" value="GAF"/>
    <property type="match status" value="1"/>
</dbReference>
<keyword evidence="6" id="KW-0418">Kinase</keyword>
<dbReference type="NCBIfam" id="TIGR00229">
    <property type="entry name" value="sensory_box"/>
    <property type="match status" value="1"/>
</dbReference>
<keyword evidence="12" id="KW-1185">Reference proteome</keyword>
<keyword evidence="7" id="KW-0067">ATP-binding</keyword>
<gene>
    <name evidence="11" type="primary">virA_4</name>
    <name evidence="11" type="ORF">ENSA5_28190</name>
</gene>
<dbReference type="Pfam" id="PF02518">
    <property type="entry name" value="HATPase_c"/>
    <property type="match status" value="1"/>
</dbReference>
<name>A0A2S9Y4I2_9BACT</name>
<dbReference type="InterPro" id="IPR003018">
    <property type="entry name" value="GAF"/>
</dbReference>
<dbReference type="PROSITE" id="PS50109">
    <property type="entry name" value="HIS_KIN"/>
    <property type="match status" value="1"/>
</dbReference>
<dbReference type="InterPro" id="IPR004358">
    <property type="entry name" value="Sig_transdc_His_kin-like_C"/>
</dbReference>
<dbReference type="SUPFAM" id="SSF55781">
    <property type="entry name" value="GAF domain-like"/>
    <property type="match status" value="1"/>
</dbReference>